<sequence length="98" mass="11804">MRVIKIKTLREYWEREPNAKVGLQLWYKKITSRRWSNSNEVIGSFPGADTVGNNRIVFNIRRNDYRLIVKFQYEIQTCYIRFIDTHKEYDKINDASAI</sequence>
<comment type="caution">
    <text evidence="1">The sequence shown here is derived from an EMBL/GenBank/DDBJ whole genome shotgun (WGS) entry which is preliminary data.</text>
</comment>
<dbReference type="Pfam" id="PF09907">
    <property type="entry name" value="HigB_toxin"/>
    <property type="match status" value="1"/>
</dbReference>
<keyword evidence="2" id="KW-1185">Reference proteome</keyword>
<protein>
    <submittedName>
        <fullName evidence="1">Type II toxin-antitoxin system HigB family toxin</fullName>
    </submittedName>
</protein>
<reference evidence="1 2" key="1">
    <citation type="submission" date="2019-12" db="EMBL/GenBank/DDBJ databases">
        <title>Spirosoma sp. HMF4905 genome sequencing and assembly.</title>
        <authorList>
            <person name="Kang H."/>
            <person name="Cha I."/>
            <person name="Kim H."/>
            <person name="Joh K."/>
        </authorList>
    </citation>
    <scope>NUCLEOTIDE SEQUENCE [LARGE SCALE GENOMIC DNA]</scope>
    <source>
        <strain evidence="1 2">HMF4905</strain>
    </source>
</reference>
<dbReference type="GO" id="GO:0110001">
    <property type="term" value="C:toxin-antitoxin complex"/>
    <property type="evidence" value="ECO:0007669"/>
    <property type="project" value="InterPro"/>
</dbReference>
<evidence type="ECO:0000313" key="2">
    <source>
        <dbReference type="Proteomes" id="UP000436006"/>
    </source>
</evidence>
<dbReference type="InterPro" id="IPR018669">
    <property type="entry name" value="Toxin_HigB"/>
</dbReference>
<dbReference type="AlphaFoldDB" id="A0A7K1SKG5"/>
<dbReference type="GO" id="GO:0003723">
    <property type="term" value="F:RNA binding"/>
    <property type="evidence" value="ECO:0007669"/>
    <property type="project" value="InterPro"/>
</dbReference>
<accession>A0A7K1SKG5</accession>
<organism evidence="1 2">
    <name type="scientific">Spirosoma arboris</name>
    <dbReference type="NCBI Taxonomy" id="2682092"/>
    <lineage>
        <taxon>Bacteria</taxon>
        <taxon>Pseudomonadati</taxon>
        <taxon>Bacteroidota</taxon>
        <taxon>Cytophagia</taxon>
        <taxon>Cytophagales</taxon>
        <taxon>Cytophagaceae</taxon>
        <taxon>Spirosoma</taxon>
    </lineage>
</organism>
<gene>
    <name evidence="1" type="ORF">GO755_29950</name>
</gene>
<dbReference type="GO" id="GO:0004519">
    <property type="term" value="F:endonuclease activity"/>
    <property type="evidence" value="ECO:0007669"/>
    <property type="project" value="InterPro"/>
</dbReference>
<proteinExistence type="predicted"/>
<name>A0A7K1SKG5_9BACT</name>
<evidence type="ECO:0000313" key="1">
    <source>
        <dbReference type="EMBL" id="MVM34292.1"/>
    </source>
</evidence>
<dbReference type="Proteomes" id="UP000436006">
    <property type="component" value="Unassembled WGS sequence"/>
</dbReference>
<dbReference type="EMBL" id="WPIN01000015">
    <property type="protein sequence ID" value="MVM34292.1"/>
    <property type="molecule type" value="Genomic_DNA"/>
</dbReference>